<accession>H6RKN1</accession>
<reference evidence="2 3" key="1">
    <citation type="journal article" date="2012" name="J. Bacteriol.">
        <title>Genome Sequence of Blastococcus saxobsidens DD2, a Stone-Inhabiting Bacterium.</title>
        <authorList>
            <person name="Chouaia B."/>
            <person name="Crotti E."/>
            <person name="Brusetti L."/>
            <person name="Daffonchio D."/>
            <person name="Essoussi I."/>
            <person name="Nouioui I."/>
            <person name="Sbissi I."/>
            <person name="Ghodhbane-Gtari F."/>
            <person name="Gtari M."/>
            <person name="Vacherie B."/>
            <person name="Barbe V."/>
            <person name="Medigue C."/>
            <person name="Gury J."/>
            <person name="Pujic P."/>
            <person name="Normand P."/>
        </authorList>
    </citation>
    <scope>NUCLEOTIDE SEQUENCE [LARGE SCALE GENOMIC DNA]</scope>
    <source>
        <strain evidence="2 3">DD2</strain>
    </source>
</reference>
<dbReference type="EMBL" id="FO117623">
    <property type="protein sequence ID" value="CCG03647.1"/>
    <property type="molecule type" value="Genomic_DNA"/>
</dbReference>
<dbReference type="Gene3D" id="3.40.50.300">
    <property type="entry name" value="P-loop containing nucleotide triphosphate hydrolases"/>
    <property type="match status" value="1"/>
</dbReference>
<dbReference type="HOGENOM" id="CLU_046916_1_2_11"/>
<dbReference type="PANTHER" id="PTHR12788:SF10">
    <property type="entry name" value="PROTEIN-TYROSINE SULFOTRANSFERASE"/>
    <property type="match status" value="1"/>
</dbReference>
<dbReference type="eggNOG" id="COG0726">
    <property type="taxonomic scope" value="Bacteria"/>
</dbReference>
<evidence type="ECO:0000313" key="2">
    <source>
        <dbReference type="EMBL" id="CCG03647.1"/>
    </source>
</evidence>
<dbReference type="InterPro" id="IPR026634">
    <property type="entry name" value="TPST-like"/>
</dbReference>
<organism evidence="2 3">
    <name type="scientific">Blastococcus saxobsidens (strain DD2)</name>
    <dbReference type="NCBI Taxonomy" id="1146883"/>
    <lineage>
        <taxon>Bacteria</taxon>
        <taxon>Bacillati</taxon>
        <taxon>Actinomycetota</taxon>
        <taxon>Actinomycetes</taxon>
        <taxon>Geodermatophilales</taxon>
        <taxon>Geodermatophilaceae</taxon>
        <taxon>Blastococcus</taxon>
    </lineage>
</organism>
<sequence>MRRIFVVGCPRSGTTLLQSFLAAHPDIHSFPETHVFHRLRAPRGLRRAAGLAAAGATQRLDDAAGWLGVPRARPLLPTVRRHGAAFLAMADAAARKHGAGAWVEKTPANLYALDLIERLVPGALVVHIVRDGADVVASLCAVAGNWGTTYSVDTAIDQWTECIAITDRYRGRERHSVVGYDRLVRDPEGTLTELCAALGLPYTEAMITGREAAARDLVKDFEHWKSDNAGPLRDGAGRRLDEVFDGATRRYVRERVAAVPVREVGSGG</sequence>
<gene>
    <name evidence="2" type="ordered locus">BLASA_2775</name>
</gene>
<dbReference type="Pfam" id="PF13469">
    <property type="entry name" value="Sulfotransfer_3"/>
    <property type="match status" value="1"/>
</dbReference>
<proteinExistence type="predicted"/>
<dbReference type="STRING" id="1146883.BLASA_2775"/>
<dbReference type="PANTHER" id="PTHR12788">
    <property type="entry name" value="PROTEIN-TYROSINE SULFOTRANSFERASE 2"/>
    <property type="match status" value="1"/>
</dbReference>
<dbReference type="AlphaFoldDB" id="H6RKN1"/>
<evidence type="ECO:0000256" key="1">
    <source>
        <dbReference type="ARBA" id="ARBA00022679"/>
    </source>
</evidence>
<dbReference type="SUPFAM" id="SSF52540">
    <property type="entry name" value="P-loop containing nucleoside triphosphate hydrolases"/>
    <property type="match status" value="1"/>
</dbReference>
<evidence type="ECO:0000313" key="3">
    <source>
        <dbReference type="Proteomes" id="UP000007517"/>
    </source>
</evidence>
<name>H6RKN1_BLASD</name>
<dbReference type="OrthoDB" id="9777890at2"/>
<protein>
    <recommendedName>
        <fullName evidence="4">Sulfotransferase</fullName>
    </recommendedName>
</protein>
<evidence type="ECO:0008006" key="4">
    <source>
        <dbReference type="Google" id="ProtNLM"/>
    </source>
</evidence>
<keyword evidence="1" id="KW-0808">Transferase</keyword>
<keyword evidence="3" id="KW-1185">Reference proteome</keyword>
<dbReference type="InterPro" id="IPR027417">
    <property type="entry name" value="P-loop_NTPase"/>
</dbReference>
<dbReference type="KEGG" id="bsd:BLASA_2775"/>
<dbReference type="GO" id="GO:0008476">
    <property type="term" value="F:protein-tyrosine sulfotransferase activity"/>
    <property type="evidence" value="ECO:0007669"/>
    <property type="project" value="InterPro"/>
</dbReference>
<dbReference type="Proteomes" id="UP000007517">
    <property type="component" value="Chromosome"/>
</dbReference>
<dbReference type="RefSeq" id="WP_014376530.1">
    <property type="nucleotide sequence ID" value="NC_016943.1"/>
</dbReference>
<reference evidence="3" key="2">
    <citation type="submission" date="2012-02" db="EMBL/GenBank/DDBJ databases">
        <title>Complete genome sequence of Blastococcus saxobsidens strain DD2.</title>
        <authorList>
            <person name="Genoscope."/>
        </authorList>
    </citation>
    <scope>NUCLEOTIDE SEQUENCE [LARGE SCALE GENOMIC DNA]</scope>
    <source>
        <strain evidence="3">DD2</strain>
    </source>
</reference>